<dbReference type="GO" id="GO:0004853">
    <property type="term" value="F:uroporphyrinogen decarboxylase activity"/>
    <property type="evidence" value="ECO:0007669"/>
    <property type="project" value="InterPro"/>
</dbReference>
<dbReference type="InterPro" id="IPR000257">
    <property type="entry name" value="Uroporphyrinogen_deCOase"/>
</dbReference>
<evidence type="ECO:0000313" key="3">
    <source>
        <dbReference type="Proteomes" id="UP000176244"/>
    </source>
</evidence>
<dbReference type="Proteomes" id="UP000176244">
    <property type="component" value="Unassembled WGS sequence"/>
</dbReference>
<name>A0A1F2PD37_9FIRM</name>
<sequence length="148" mass="16715">MPDVFTYMDDIASVISPMISPNTYRELFKEHHARIIQAIKDNGMIAKQHICEKWDLLVDDFVEIGIQSFFPAQPSNNFRAIQQKYPEFVIHGGADSQSPIFSTDITYEKGAAEAKRCIDQYAGNGRYMVYISCPGTPNAAHQGFFEEA</sequence>
<evidence type="ECO:0000313" key="2">
    <source>
        <dbReference type="EMBL" id="OFV69163.1"/>
    </source>
</evidence>
<dbReference type="EMBL" id="LKEU01000044">
    <property type="protein sequence ID" value="OFV69163.1"/>
    <property type="molecule type" value="Genomic_DNA"/>
</dbReference>
<proteinExistence type="predicted"/>
<organism evidence="2 3">
    <name type="scientific">Acetobacterium wieringae</name>
    <dbReference type="NCBI Taxonomy" id="52694"/>
    <lineage>
        <taxon>Bacteria</taxon>
        <taxon>Bacillati</taxon>
        <taxon>Bacillota</taxon>
        <taxon>Clostridia</taxon>
        <taxon>Eubacteriales</taxon>
        <taxon>Eubacteriaceae</taxon>
        <taxon>Acetobacterium</taxon>
    </lineage>
</organism>
<dbReference type="Pfam" id="PF01208">
    <property type="entry name" value="URO-D"/>
    <property type="match status" value="1"/>
</dbReference>
<dbReference type="STRING" id="52694.ACWI_33570"/>
<dbReference type="SUPFAM" id="SSF51726">
    <property type="entry name" value="UROD/MetE-like"/>
    <property type="match status" value="1"/>
</dbReference>
<dbReference type="InterPro" id="IPR038071">
    <property type="entry name" value="UROD/MetE-like_sf"/>
</dbReference>
<dbReference type="OrthoDB" id="9815759at2"/>
<dbReference type="GO" id="GO:0006779">
    <property type="term" value="P:porphyrin-containing compound biosynthetic process"/>
    <property type="evidence" value="ECO:0007669"/>
    <property type="project" value="InterPro"/>
</dbReference>
<dbReference type="RefSeq" id="WP_070372602.1">
    <property type="nucleotide sequence ID" value="NZ_LKEU01000044.1"/>
</dbReference>
<accession>A0A1F2PD37</accession>
<protein>
    <submittedName>
        <fullName evidence="2">Uroporphyrinogen decarboxylase (URO-D)</fullName>
    </submittedName>
</protein>
<gene>
    <name evidence="2" type="ORF">ACWI_33570</name>
</gene>
<comment type="caution">
    <text evidence="2">The sequence shown here is derived from an EMBL/GenBank/DDBJ whole genome shotgun (WGS) entry which is preliminary data.</text>
</comment>
<reference evidence="2 3" key="1">
    <citation type="submission" date="2015-09" db="EMBL/GenBank/DDBJ databases">
        <title>Genome sequence of Acetobacterium wieringae DSM 1911.</title>
        <authorList>
            <person name="Poehlein A."/>
            <person name="Bengelsdorf F.R."/>
            <person name="Schiel-Bengelsdorf B."/>
            <person name="Duerre P."/>
            <person name="Daniel R."/>
        </authorList>
    </citation>
    <scope>NUCLEOTIDE SEQUENCE [LARGE SCALE GENOMIC DNA]</scope>
    <source>
        <strain evidence="2 3">DSM 1911</strain>
    </source>
</reference>
<dbReference type="Gene3D" id="3.20.20.210">
    <property type="match status" value="1"/>
</dbReference>
<dbReference type="AlphaFoldDB" id="A0A1F2PD37"/>
<feature type="domain" description="Uroporphyrinogen decarboxylase (URO-D)" evidence="1">
    <location>
        <begin position="17"/>
        <end position="138"/>
    </location>
</feature>
<evidence type="ECO:0000259" key="1">
    <source>
        <dbReference type="Pfam" id="PF01208"/>
    </source>
</evidence>